<feature type="transmembrane region" description="Helical" evidence="2">
    <location>
        <begin position="101"/>
        <end position="123"/>
    </location>
</feature>
<gene>
    <name evidence="3" type="ORF">QRX60_27500</name>
</gene>
<evidence type="ECO:0000256" key="2">
    <source>
        <dbReference type="SAM" id="Phobius"/>
    </source>
</evidence>
<evidence type="ECO:0000256" key="1">
    <source>
        <dbReference type="SAM" id="MobiDB-lite"/>
    </source>
</evidence>
<proteinExistence type="predicted"/>
<feature type="region of interest" description="Disordered" evidence="1">
    <location>
        <begin position="130"/>
        <end position="218"/>
    </location>
</feature>
<keyword evidence="2" id="KW-0812">Transmembrane</keyword>
<name>A0A9Y2JI72_9PSEU</name>
<evidence type="ECO:0000313" key="4">
    <source>
        <dbReference type="Proteomes" id="UP001239397"/>
    </source>
</evidence>
<keyword evidence="4" id="KW-1185">Reference proteome</keyword>
<dbReference type="NCBIfam" id="NF037996">
    <property type="entry name" value="B-4DMT"/>
    <property type="match status" value="1"/>
</dbReference>
<dbReference type="EMBL" id="CP127295">
    <property type="protein sequence ID" value="WIX97831.1"/>
    <property type="molecule type" value="Genomic_DNA"/>
</dbReference>
<sequence length="218" mass="23221">MSAWVIRGLGMAVLHGVALTLLAKYAVYHPTDQTLVVSVALAVLVGAAALWSALDAWRDLPDRGRAWFIAALVTGVVSGILYVVGRAVFVDQTGVAELSGALTGGAAFSALLVLIPAGLGLFVGGRIGRSQPADEEEAEAREVPSPRPRRRSGDELSPRPSRRGQGSDEEPSPRPRRRGQVSDEALAPPSSRRDGPSDQELAPRPSRRIRPRSQEPRA</sequence>
<feature type="transmembrane region" description="Helical" evidence="2">
    <location>
        <begin position="34"/>
        <end position="54"/>
    </location>
</feature>
<reference evidence="3 4" key="1">
    <citation type="submission" date="2023-06" db="EMBL/GenBank/DDBJ databases">
        <authorList>
            <person name="Oyuntsetseg B."/>
            <person name="Kim S.B."/>
        </authorList>
    </citation>
    <scope>NUCLEOTIDE SEQUENCE [LARGE SCALE GENOMIC DNA]</scope>
    <source>
        <strain evidence="3 4">4-36</strain>
    </source>
</reference>
<keyword evidence="2" id="KW-0472">Membrane</keyword>
<feature type="transmembrane region" description="Helical" evidence="2">
    <location>
        <begin position="66"/>
        <end position="89"/>
    </location>
</feature>
<dbReference type="AlphaFoldDB" id="A0A9Y2JI72"/>
<dbReference type="InterPro" id="IPR047958">
    <property type="entry name" value="B-4DMT-like"/>
</dbReference>
<protein>
    <submittedName>
        <fullName evidence="3">B-4DMT family transporter</fullName>
    </submittedName>
</protein>
<dbReference type="Proteomes" id="UP001239397">
    <property type="component" value="Chromosome"/>
</dbReference>
<feature type="transmembrane region" description="Helical" evidence="2">
    <location>
        <begin position="9"/>
        <end position="28"/>
    </location>
</feature>
<organism evidence="3 4">
    <name type="scientific">Amycolatopsis mongoliensis</name>
    <dbReference type="NCBI Taxonomy" id="715475"/>
    <lineage>
        <taxon>Bacteria</taxon>
        <taxon>Bacillati</taxon>
        <taxon>Actinomycetota</taxon>
        <taxon>Actinomycetes</taxon>
        <taxon>Pseudonocardiales</taxon>
        <taxon>Pseudonocardiaceae</taxon>
        <taxon>Amycolatopsis</taxon>
    </lineage>
</organism>
<accession>A0A9Y2JI72</accession>
<keyword evidence="2" id="KW-1133">Transmembrane helix</keyword>
<evidence type="ECO:0000313" key="3">
    <source>
        <dbReference type="EMBL" id="WIX97831.1"/>
    </source>
</evidence>
<dbReference type="KEGG" id="amog:QRX60_27500"/>